<geneLocation type="mitochondrion" evidence="20"/>
<feature type="domain" description="NADH:quinone oxidoreductase/Mrp antiporter transmembrane" evidence="19">
    <location>
        <begin position="22"/>
        <end position="283"/>
    </location>
</feature>
<dbReference type="GO" id="GO:0005743">
    <property type="term" value="C:mitochondrial inner membrane"/>
    <property type="evidence" value="ECO:0007669"/>
    <property type="project" value="UniProtKB-SubCell"/>
</dbReference>
<keyword evidence="7 18" id="KW-0679">Respiratory chain</keyword>
<evidence type="ECO:0000256" key="3">
    <source>
        <dbReference type="ARBA" id="ARBA00007012"/>
    </source>
</evidence>
<comment type="function">
    <text evidence="18">Core subunit of the mitochondrial membrane respiratory chain NADH dehydrogenase (Complex I) which catalyzes electron transfer from NADH through the respiratory chain, using ubiquinone as an electron acceptor. Essential for the catalytic activity and assembly of complex I.</text>
</comment>
<keyword evidence="8 18" id="KW-0812">Transmembrane</keyword>
<feature type="transmembrane region" description="Helical" evidence="18">
    <location>
        <begin position="237"/>
        <end position="258"/>
    </location>
</feature>
<dbReference type="PRINTS" id="PR01436">
    <property type="entry name" value="NADHDHGNASE2"/>
</dbReference>
<accession>A0A6B9EUP4</accession>
<gene>
    <name evidence="20" type="primary">nad2</name>
</gene>
<comment type="catalytic activity">
    <reaction evidence="17 18">
        <text>a ubiquinone + NADH + 5 H(+)(in) = a ubiquinol + NAD(+) + 4 H(+)(out)</text>
        <dbReference type="Rhea" id="RHEA:29091"/>
        <dbReference type="Rhea" id="RHEA-COMP:9565"/>
        <dbReference type="Rhea" id="RHEA-COMP:9566"/>
        <dbReference type="ChEBI" id="CHEBI:15378"/>
        <dbReference type="ChEBI" id="CHEBI:16389"/>
        <dbReference type="ChEBI" id="CHEBI:17976"/>
        <dbReference type="ChEBI" id="CHEBI:57540"/>
        <dbReference type="ChEBI" id="CHEBI:57945"/>
        <dbReference type="EC" id="7.1.1.2"/>
    </reaction>
</comment>
<evidence type="ECO:0000256" key="18">
    <source>
        <dbReference type="RuleBase" id="RU003403"/>
    </source>
</evidence>
<evidence type="ECO:0000256" key="2">
    <source>
        <dbReference type="ARBA" id="ARBA00004448"/>
    </source>
</evidence>
<evidence type="ECO:0000256" key="17">
    <source>
        <dbReference type="ARBA" id="ARBA00049551"/>
    </source>
</evidence>
<name>A0A6B9EUP4_9CUCU</name>
<keyword evidence="6" id="KW-0813">Transport</keyword>
<dbReference type="InterPro" id="IPR003917">
    <property type="entry name" value="NADH_UbQ_OxRdtase_chain2"/>
</dbReference>
<feature type="transmembrane region" description="Helical" evidence="18">
    <location>
        <begin position="7"/>
        <end position="26"/>
    </location>
</feature>
<feature type="transmembrane region" description="Helical" evidence="18">
    <location>
        <begin position="133"/>
        <end position="161"/>
    </location>
</feature>
<evidence type="ECO:0000256" key="10">
    <source>
        <dbReference type="ARBA" id="ARBA00022967"/>
    </source>
</evidence>
<protein>
    <recommendedName>
        <fullName evidence="5 18">NADH-ubiquinone oxidoreductase chain 2</fullName>
        <ecNumber evidence="4 18">7.1.1.2</ecNumber>
    </recommendedName>
</protein>
<dbReference type="EMBL" id="MN459662">
    <property type="protein sequence ID" value="QGX86628.1"/>
    <property type="molecule type" value="Genomic_DNA"/>
</dbReference>
<feature type="transmembrane region" description="Helical" evidence="18">
    <location>
        <begin position="270"/>
        <end position="291"/>
    </location>
</feature>
<dbReference type="GO" id="GO:0006120">
    <property type="term" value="P:mitochondrial electron transport, NADH to ubiquinone"/>
    <property type="evidence" value="ECO:0007669"/>
    <property type="project" value="InterPro"/>
</dbReference>
<reference evidence="20" key="1">
    <citation type="journal article" date="2020" name="PeerJ">
        <title>The mitochondrial genomes of Apion squamigerum.</title>
        <authorList>
            <person name="Li X."/>
            <person name="Song N."/>
        </authorList>
    </citation>
    <scope>NUCLEOTIDE SEQUENCE</scope>
</reference>
<comment type="subcellular location">
    <subcellularLocation>
        <location evidence="2 18">Mitochondrion inner membrane</location>
        <topology evidence="2 18">Multi-pass membrane protein</topology>
    </subcellularLocation>
</comment>
<keyword evidence="10 18" id="KW-1278">Translocase</keyword>
<keyword evidence="15 18" id="KW-0496">Mitochondrion</keyword>
<evidence type="ECO:0000256" key="9">
    <source>
        <dbReference type="ARBA" id="ARBA00022792"/>
    </source>
</evidence>
<keyword evidence="14 18" id="KW-0830">Ubiquinone</keyword>
<keyword evidence="11 18" id="KW-0249">Electron transport</keyword>
<keyword evidence="9 18" id="KW-0999">Mitochondrion inner membrane</keyword>
<evidence type="ECO:0000313" key="20">
    <source>
        <dbReference type="EMBL" id="QGX86628.1"/>
    </source>
</evidence>
<feature type="transmembrane region" description="Helical" evidence="18">
    <location>
        <begin position="197"/>
        <end position="217"/>
    </location>
</feature>
<dbReference type="InterPro" id="IPR001750">
    <property type="entry name" value="ND/Mrp_TM"/>
</dbReference>
<dbReference type="GO" id="GO:0008137">
    <property type="term" value="F:NADH dehydrogenase (ubiquinone) activity"/>
    <property type="evidence" value="ECO:0007669"/>
    <property type="project" value="UniProtKB-EC"/>
</dbReference>
<feature type="transmembrane region" description="Helical" evidence="18">
    <location>
        <begin position="91"/>
        <end position="113"/>
    </location>
</feature>
<evidence type="ECO:0000256" key="8">
    <source>
        <dbReference type="ARBA" id="ARBA00022692"/>
    </source>
</evidence>
<dbReference type="EC" id="7.1.1.2" evidence="4 18"/>
<organism evidence="20">
    <name type="scientific">Lepidapion squamigerum</name>
    <dbReference type="NCBI Taxonomy" id="280314"/>
    <lineage>
        <taxon>Eukaryota</taxon>
        <taxon>Metazoa</taxon>
        <taxon>Ecdysozoa</taxon>
        <taxon>Arthropoda</taxon>
        <taxon>Hexapoda</taxon>
        <taxon>Insecta</taxon>
        <taxon>Pterygota</taxon>
        <taxon>Neoptera</taxon>
        <taxon>Endopterygota</taxon>
        <taxon>Coleoptera</taxon>
        <taxon>Polyphaga</taxon>
        <taxon>Cucujiformia</taxon>
        <taxon>Apionidae</taxon>
        <taxon>Lepidapion</taxon>
    </lineage>
</organism>
<feature type="transmembrane region" description="Helical" evidence="18">
    <location>
        <begin position="312"/>
        <end position="334"/>
    </location>
</feature>
<evidence type="ECO:0000256" key="15">
    <source>
        <dbReference type="ARBA" id="ARBA00023128"/>
    </source>
</evidence>
<evidence type="ECO:0000256" key="13">
    <source>
        <dbReference type="ARBA" id="ARBA00023027"/>
    </source>
</evidence>
<keyword evidence="12 18" id="KW-1133">Transmembrane helix</keyword>
<dbReference type="Pfam" id="PF00361">
    <property type="entry name" value="Proton_antipo_M"/>
    <property type="match status" value="1"/>
</dbReference>
<evidence type="ECO:0000256" key="14">
    <source>
        <dbReference type="ARBA" id="ARBA00023075"/>
    </source>
</evidence>
<evidence type="ECO:0000256" key="16">
    <source>
        <dbReference type="ARBA" id="ARBA00023136"/>
    </source>
</evidence>
<keyword evidence="13 18" id="KW-0520">NAD</keyword>
<dbReference type="AlphaFoldDB" id="A0A6B9EUP4"/>
<dbReference type="InterPro" id="IPR050175">
    <property type="entry name" value="Complex_I_Subunit_2"/>
</dbReference>
<sequence length="335" mass="39356">MKLYKIMFFCSMMFGTILAISSYSWLSMWIGLEINLLSFIPLMTNSKNMYPSEAALKYFITQTLASNIFLFTLIIMMQFYTQLTLELNTSLLMLLNSALFLKLGMAPFHFWLPEVISGLNWNNSLILLTWQKIAPMILIMYNLNNLFFISMIILFSSLTGGIQNFNQTNLQKFLAYSSINHMAWMTASMLVSFSIWLIYFIFYMTVTLNIIMIFKMFNIFKLNQLFNIMTNSKMTKFFFILNFLSLSGLPPFLGFLPKWLTLNFLINNKFFILSLFLVIFTLISMYIYLRITFTSITMNSQETIMFKFHNPMFLMMNLNFLSLCGLMSITLLYLF</sequence>
<comment type="function">
    <text evidence="1">Core subunit of the mitochondrial membrane respiratory chain NADH dehydrogenase (Complex I) that is believed to belong to the minimal assembly required for catalysis. Complex I functions in the transfer of electrons from NADH to the respiratory chain. The immediate electron acceptor for the enzyme is believed to be ubiquinone.</text>
</comment>
<evidence type="ECO:0000259" key="19">
    <source>
        <dbReference type="Pfam" id="PF00361"/>
    </source>
</evidence>
<dbReference type="PANTHER" id="PTHR46552:SF1">
    <property type="entry name" value="NADH-UBIQUINONE OXIDOREDUCTASE CHAIN 2"/>
    <property type="match status" value="1"/>
</dbReference>
<evidence type="ECO:0000256" key="11">
    <source>
        <dbReference type="ARBA" id="ARBA00022982"/>
    </source>
</evidence>
<dbReference type="PANTHER" id="PTHR46552">
    <property type="entry name" value="NADH-UBIQUINONE OXIDOREDUCTASE CHAIN 2"/>
    <property type="match status" value="1"/>
</dbReference>
<proteinExistence type="inferred from homology"/>
<evidence type="ECO:0000256" key="4">
    <source>
        <dbReference type="ARBA" id="ARBA00012944"/>
    </source>
</evidence>
<evidence type="ECO:0000256" key="5">
    <source>
        <dbReference type="ARBA" id="ARBA00021008"/>
    </source>
</evidence>
<keyword evidence="16 18" id="KW-0472">Membrane</keyword>
<evidence type="ECO:0000256" key="6">
    <source>
        <dbReference type="ARBA" id="ARBA00022448"/>
    </source>
</evidence>
<evidence type="ECO:0000256" key="12">
    <source>
        <dbReference type="ARBA" id="ARBA00022989"/>
    </source>
</evidence>
<evidence type="ECO:0000256" key="7">
    <source>
        <dbReference type="ARBA" id="ARBA00022660"/>
    </source>
</evidence>
<comment type="similarity">
    <text evidence="3 18">Belongs to the complex I subunit 2 family.</text>
</comment>
<evidence type="ECO:0000256" key="1">
    <source>
        <dbReference type="ARBA" id="ARBA00003257"/>
    </source>
</evidence>
<feature type="transmembrane region" description="Helical" evidence="18">
    <location>
        <begin position="58"/>
        <end position="79"/>
    </location>
</feature>